<feature type="compositionally biased region" description="Polar residues" evidence="1">
    <location>
        <begin position="355"/>
        <end position="364"/>
    </location>
</feature>
<feature type="region of interest" description="Disordered" evidence="1">
    <location>
        <begin position="1"/>
        <end position="47"/>
    </location>
</feature>
<sequence length="383" mass="43397">MISQKSMDEVDYETRDDENNDVFTSEEKDSQYNESSNYEDSLNDLPYLPLNAKPKLKKFNTRLSLEKLSDNEDDGEEFYYESDEDCQQNDTQADDHDDDAEYSDDDDDQINEGQTRIINILTRASSFMGEKFATIEKLVGDDKSVAFTFFDRYLRAKPADPIKPLPATSTTLGGEDDCETLSGSEHWGTPTSGGESELQSPVSNEFSDDMEDVNPLDIFLAATHITTVNVRFPPTAIKSRLEPLPEDEEESYYSDNSSSNTNSKCLTQDEAYNDTSSTHTSRSLLPLNHSTQSGFFNRILLRRSRSVESTPSKDNTKLKKFFSRAKSEDNNSSSKHNHANNSKGWSLSKDGYSSHLDSQNNQPVEKSFWNHLMKKEKSSKKLK</sequence>
<feature type="region of interest" description="Disordered" evidence="1">
    <location>
        <begin position="306"/>
        <end position="383"/>
    </location>
</feature>
<protein>
    <submittedName>
        <fullName evidence="2">Uncharacterized protein</fullName>
    </submittedName>
</protein>
<feature type="region of interest" description="Disordered" evidence="1">
    <location>
        <begin position="161"/>
        <end position="206"/>
    </location>
</feature>
<feature type="compositionally biased region" description="Acidic residues" evidence="1">
    <location>
        <begin position="9"/>
        <end position="20"/>
    </location>
</feature>
<organism evidence="2">
    <name type="scientific">Cacopsylla melanoneura</name>
    <dbReference type="NCBI Taxonomy" id="428564"/>
    <lineage>
        <taxon>Eukaryota</taxon>
        <taxon>Metazoa</taxon>
        <taxon>Ecdysozoa</taxon>
        <taxon>Arthropoda</taxon>
        <taxon>Hexapoda</taxon>
        <taxon>Insecta</taxon>
        <taxon>Pterygota</taxon>
        <taxon>Neoptera</taxon>
        <taxon>Paraneoptera</taxon>
        <taxon>Hemiptera</taxon>
        <taxon>Sternorrhyncha</taxon>
        <taxon>Psylloidea</taxon>
        <taxon>Psyllidae</taxon>
        <taxon>Psyllinae</taxon>
        <taxon>Cacopsylla</taxon>
    </lineage>
</organism>
<feature type="region of interest" description="Disordered" evidence="1">
    <location>
        <begin position="66"/>
        <end position="112"/>
    </location>
</feature>
<name>A0A8D9A281_9HEMI</name>
<proteinExistence type="predicted"/>
<evidence type="ECO:0000313" key="2">
    <source>
        <dbReference type="EMBL" id="CAG6758239.1"/>
    </source>
</evidence>
<feature type="compositionally biased region" description="Acidic residues" evidence="1">
    <location>
        <begin position="71"/>
        <end position="87"/>
    </location>
</feature>
<feature type="compositionally biased region" description="Low complexity" evidence="1">
    <location>
        <begin position="330"/>
        <end position="343"/>
    </location>
</feature>
<feature type="compositionally biased region" description="Basic residues" evidence="1">
    <location>
        <begin position="372"/>
        <end position="383"/>
    </location>
</feature>
<feature type="compositionally biased region" description="Acidic residues" evidence="1">
    <location>
        <begin position="95"/>
        <end position="110"/>
    </location>
</feature>
<reference evidence="2" key="1">
    <citation type="submission" date="2021-05" db="EMBL/GenBank/DDBJ databases">
        <authorList>
            <person name="Alioto T."/>
            <person name="Alioto T."/>
            <person name="Gomez Garrido J."/>
        </authorList>
    </citation>
    <scope>NUCLEOTIDE SEQUENCE</scope>
</reference>
<dbReference type="AlphaFoldDB" id="A0A8D9A281"/>
<dbReference type="EMBL" id="HBUF01549148">
    <property type="protein sequence ID" value="CAG6758239.1"/>
    <property type="molecule type" value="Transcribed_RNA"/>
</dbReference>
<feature type="compositionally biased region" description="Polar residues" evidence="1">
    <location>
        <begin position="189"/>
        <end position="205"/>
    </location>
</feature>
<accession>A0A8D9A281</accession>
<feature type="region of interest" description="Disordered" evidence="1">
    <location>
        <begin position="241"/>
        <end position="265"/>
    </location>
</feature>
<evidence type="ECO:0000256" key="1">
    <source>
        <dbReference type="SAM" id="MobiDB-lite"/>
    </source>
</evidence>